<dbReference type="EMBL" id="CP136137">
    <property type="protein sequence ID" value="WYY09421.1"/>
    <property type="molecule type" value="Genomic_DNA"/>
</dbReference>
<gene>
    <name evidence="2" type="ORF">RVF87_10295</name>
</gene>
<keyword evidence="1" id="KW-0812">Transmembrane</keyword>
<keyword evidence="3" id="KW-1185">Reference proteome</keyword>
<organism evidence="2 3">
    <name type="scientific">Gordonia hydrophobica</name>
    <dbReference type="NCBI Taxonomy" id="40516"/>
    <lineage>
        <taxon>Bacteria</taxon>
        <taxon>Bacillati</taxon>
        <taxon>Actinomycetota</taxon>
        <taxon>Actinomycetes</taxon>
        <taxon>Mycobacteriales</taxon>
        <taxon>Gordoniaceae</taxon>
        <taxon>Gordonia</taxon>
    </lineage>
</organism>
<keyword evidence="1" id="KW-1133">Transmembrane helix</keyword>
<name>A0ABZ2U7Y6_9ACTN</name>
<dbReference type="RefSeq" id="WP_066163351.1">
    <property type="nucleotide sequence ID" value="NZ_CP136137.1"/>
</dbReference>
<feature type="transmembrane region" description="Helical" evidence="1">
    <location>
        <begin position="12"/>
        <end position="34"/>
    </location>
</feature>
<accession>A0ABZ2U7Y6</accession>
<evidence type="ECO:0008006" key="4">
    <source>
        <dbReference type="Google" id="ProtNLM"/>
    </source>
</evidence>
<sequence>MNRGAAALHRLSIALIGALCVVIAVAVVLTRFAVDPVSRWVSRIDTDAVADTTGATWFTAVIAAVVLVALYWAWRLIRTTVAPHRPDVLTLPDSGPEGTLTVPLQEVARAVEEKLSSQTVLRQVRVQAVDDRGAKIVRIVVEARPERSYDEIIAILADPIESLREAFAGTDVHVQAMVHFDRLEK</sequence>
<dbReference type="Proteomes" id="UP001479933">
    <property type="component" value="Chromosome"/>
</dbReference>
<proteinExistence type="predicted"/>
<feature type="transmembrane region" description="Helical" evidence="1">
    <location>
        <begin position="54"/>
        <end position="74"/>
    </location>
</feature>
<evidence type="ECO:0000256" key="1">
    <source>
        <dbReference type="SAM" id="Phobius"/>
    </source>
</evidence>
<keyword evidence="1" id="KW-0472">Membrane</keyword>
<evidence type="ECO:0000313" key="3">
    <source>
        <dbReference type="Proteomes" id="UP001479933"/>
    </source>
</evidence>
<reference evidence="2 3" key="1">
    <citation type="journal article" date="2023" name="Virus Evol.">
        <title>Computational host range prediction-The good, the bad, and the ugly.</title>
        <authorList>
            <person name="Howell A.A."/>
            <person name="Versoza C.J."/>
            <person name="Pfeifer S.P."/>
        </authorList>
    </citation>
    <scope>NUCLEOTIDE SEQUENCE [LARGE SCALE GENOMIC DNA]</scope>
    <source>
        <strain evidence="2 3">1610/1b</strain>
    </source>
</reference>
<evidence type="ECO:0000313" key="2">
    <source>
        <dbReference type="EMBL" id="WYY09421.1"/>
    </source>
</evidence>
<protein>
    <recommendedName>
        <fullName evidence="4">Alkaline shock response membrane anchor protein AmaP</fullName>
    </recommendedName>
</protein>